<reference evidence="4" key="1">
    <citation type="submission" date="2016-12" db="EMBL/GenBank/DDBJ databases">
        <title>The genomes of Aspergillus section Nigri reveals drivers in fungal speciation.</title>
        <authorList>
            <consortium name="DOE Joint Genome Institute"/>
            <person name="Vesth T.C."/>
            <person name="Nybo J."/>
            <person name="Theobald S."/>
            <person name="Brandl J."/>
            <person name="Frisvad J.C."/>
            <person name="Nielsen K.F."/>
            <person name="Lyhne E.K."/>
            <person name="Kogle M.E."/>
            <person name="Kuo A."/>
            <person name="Riley R."/>
            <person name="Clum A."/>
            <person name="Nolan M."/>
            <person name="Lipzen A."/>
            <person name="Salamov A."/>
            <person name="Henrissat B."/>
            <person name="Wiebenga A."/>
            <person name="De vries R.P."/>
            <person name="Grigoriev I.V."/>
            <person name="Mortensen U.H."/>
            <person name="Andersen M.R."/>
            <person name="Baker S.E."/>
        </authorList>
    </citation>
    <scope>NUCLEOTIDE SEQUENCE</scope>
    <source>
        <strain evidence="4">IBT 28561</strain>
    </source>
</reference>
<dbReference type="GO" id="GO:0016491">
    <property type="term" value="F:oxidoreductase activity"/>
    <property type="evidence" value="ECO:0007669"/>
    <property type="project" value="UniProtKB-KW"/>
</dbReference>
<dbReference type="InterPro" id="IPR036291">
    <property type="entry name" value="NAD(P)-bd_dom_sf"/>
</dbReference>
<dbReference type="OrthoDB" id="191139at2759"/>
<evidence type="ECO:0000313" key="5">
    <source>
        <dbReference type="Proteomes" id="UP000234254"/>
    </source>
</evidence>
<keyword evidence="2" id="KW-0521">NADP</keyword>
<evidence type="ECO:0000256" key="1">
    <source>
        <dbReference type="ARBA" id="ARBA00006484"/>
    </source>
</evidence>
<proteinExistence type="inferred from homology"/>
<dbReference type="Gene3D" id="3.40.50.720">
    <property type="entry name" value="NAD(P)-binding Rossmann-like Domain"/>
    <property type="match status" value="1"/>
</dbReference>
<name>A0A2I1CST0_ASPC2</name>
<accession>A0A2I1CST0</accession>
<dbReference type="AlphaFoldDB" id="A0A2I1CST0"/>
<dbReference type="PANTHER" id="PTHR24320">
    <property type="entry name" value="RETINOL DEHYDROGENASE"/>
    <property type="match status" value="1"/>
</dbReference>
<gene>
    <name evidence="4" type="ORF">P168DRAFT_321752</name>
</gene>
<dbReference type="Pfam" id="PF00106">
    <property type="entry name" value="adh_short"/>
    <property type="match status" value="1"/>
</dbReference>
<dbReference type="PANTHER" id="PTHR24320:SF274">
    <property type="entry name" value="CHAIN DEHYDROGENASE, PUTATIVE (AFU_ORTHOLOGUE AFUA_4G00440)-RELATED"/>
    <property type="match status" value="1"/>
</dbReference>
<dbReference type="VEuPathDB" id="FungiDB:P168DRAFT_321752"/>
<dbReference type="Proteomes" id="UP000234254">
    <property type="component" value="Unassembled WGS sequence"/>
</dbReference>
<protein>
    <submittedName>
        <fullName evidence="4">NAD(P)-binding protein</fullName>
    </submittedName>
</protein>
<comment type="similarity">
    <text evidence="1">Belongs to the short-chain dehydrogenases/reductases (SDR) family.</text>
</comment>
<dbReference type="PRINTS" id="PR00081">
    <property type="entry name" value="GDHRDH"/>
</dbReference>
<comment type="caution">
    <text evidence="4">The sequence shown here is derived from an EMBL/GenBank/DDBJ whole genome shotgun (WGS) entry which is preliminary data.</text>
</comment>
<dbReference type="EMBL" id="MSFM01000013">
    <property type="protein sequence ID" value="PKY00682.1"/>
    <property type="molecule type" value="Genomic_DNA"/>
</dbReference>
<organism evidence="4 5">
    <name type="scientific">Aspergillus campestris (strain IBT 28561)</name>
    <dbReference type="NCBI Taxonomy" id="1392248"/>
    <lineage>
        <taxon>Eukaryota</taxon>
        <taxon>Fungi</taxon>
        <taxon>Dikarya</taxon>
        <taxon>Ascomycota</taxon>
        <taxon>Pezizomycotina</taxon>
        <taxon>Eurotiomycetes</taxon>
        <taxon>Eurotiomycetidae</taxon>
        <taxon>Eurotiales</taxon>
        <taxon>Aspergillaceae</taxon>
        <taxon>Aspergillus</taxon>
        <taxon>Aspergillus subgen. Circumdati</taxon>
    </lineage>
</organism>
<sequence>MARIFITGSSDGIGQAAGKILSDRGHSVVLHARNADRAASTRQAVPNAEAVLVADLRSISETKKLAEEANALGSGSFDAVIHNAGIGYGSTSSREITADKISAVFSVNTLAPYILTCLMKKPKERLLYMSSDSHYGGDESLRNVTQSHSYSDSKLHAVMLANAFSRRWTDLQVVSMHPGWVRTKMGGSMAPGGMDKPAKALADWAAGQGSLASLESGTFFTTRGAEAPHPGAGNVKQQEQLLTVCQEVSGVSIPGE</sequence>
<dbReference type="InterPro" id="IPR002347">
    <property type="entry name" value="SDR_fam"/>
</dbReference>
<evidence type="ECO:0000256" key="2">
    <source>
        <dbReference type="ARBA" id="ARBA00022857"/>
    </source>
</evidence>
<evidence type="ECO:0000256" key="3">
    <source>
        <dbReference type="ARBA" id="ARBA00023002"/>
    </source>
</evidence>
<keyword evidence="5" id="KW-1185">Reference proteome</keyword>
<dbReference type="RefSeq" id="XP_024689276.1">
    <property type="nucleotide sequence ID" value="XM_024840503.1"/>
</dbReference>
<evidence type="ECO:0000313" key="4">
    <source>
        <dbReference type="EMBL" id="PKY00682.1"/>
    </source>
</evidence>
<keyword evidence="3" id="KW-0560">Oxidoreductase</keyword>
<dbReference type="SUPFAM" id="SSF51735">
    <property type="entry name" value="NAD(P)-binding Rossmann-fold domains"/>
    <property type="match status" value="1"/>
</dbReference>
<dbReference type="GeneID" id="36548027"/>